<accession>A0AAT9FIM3</accession>
<evidence type="ECO:0008006" key="2">
    <source>
        <dbReference type="Google" id="ProtNLM"/>
    </source>
</evidence>
<sequence>MANTEKTKTLDKALQVNLDPKRYGTFAEIGAGQEVVRWFFRAGAAAGTISKSISAYDMKVSDAIYGQCQRYVCRDRLESMLEYEQDLNLERLKTERGDTTAFFTFADTVSARNYHGTNECHGWMGVRFQAHPRDESSQIIIHVRMLDTTNALQQEALGVVGVNLLYGACMLHHSPDQLIESLLDNLSTARIEIDMIEFSGIEFRHVDNRLMSLKLVQLGLTSAAMFGAEGKVLQPSEVLRKKAVLVERGSFRPVCNTNIDIMRCAYEQFMAEPGVDPDSTIQIMEITMSNLMADGQIDYRDFLARADMLVACGMTVLISDYFQYFRLGAYLRRYTKKKIGITMGIGSVRELFDEKYYTALDGGILESFGRLFKNDLKLYVYPLKDAAKKELVTIDNLEVSDELKNLYHYLIDRGCIEQLNNYDESCLEVFSRDVLAKIAAGDKSWENMVPDEVAKVIKARGYFAA</sequence>
<name>A0AAT9FIM3_9BACT</name>
<protein>
    <recommendedName>
        <fullName evidence="2">Nicotinate-nucleotide adenylyltransferase</fullName>
    </recommendedName>
</protein>
<evidence type="ECO:0000313" key="1">
    <source>
        <dbReference type="EMBL" id="BDS05792.1"/>
    </source>
</evidence>
<proteinExistence type="predicted"/>
<dbReference type="EMBL" id="AP026866">
    <property type="protein sequence ID" value="BDS05792.1"/>
    <property type="molecule type" value="Genomic_DNA"/>
</dbReference>
<dbReference type="SUPFAM" id="SSF52374">
    <property type="entry name" value="Nucleotidylyl transferase"/>
    <property type="match status" value="1"/>
</dbReference>
<organism evidence="1">
    <name type="scientific">Oceaniferula spumae</name>
    <dbReference type="NCBI Taxonomy" id="2979115"/>
    <lineage>
        <taxon>Bacteria</taxon>
        <taxon>Pseudomonadati</taxon>
        <taxon>Verrucomicrobiota</taxon>
        <taxon>Verrucomicrobiia</taxon>
        <taxon>Verrucomicrobiales</taxon>
        <taxon>Verrucomicrobiaceae</taxon>
        <taxon>Oceaniferula</taxon>
    </lineage>
</organism>
<gene>
    <name evidence="1" type="ORF">NT6N_08320</name>
</gene>
<dbReference type="AlphaFoldDB" id="A0AAT9FIM3"/>
<dbReference type="KEGG" id="osu:NT6N_08320"/>
<reference evidence="1" key="1">
    <citation type="submission" date="2024-07" db="EMBL/GenBank/DDBJ databases">
        <title>Complete genome sequence of Verrucomicrobiaceae bacterium NT6N.</title>
        <authorList>
            <person name="Huang C."/>
            <person name="Takami H."/>
            <person name="Hamasaki K."/>
        </authorList>
    </citation>
    <scope>NUCLEOTIDE SEQUENCE</scope>
    <source>
        <strain evidence="1">NT6N</strain>
    </source>
</reference>